<dbReference type="InterPro" id="IPR036291">
    <property type="entry name" value="NAD(P)-bd_dom_sf"/>
</dbReference>
<feature type="domain" description="Ketoreductase" evidence="11">
    <location>
        <begin position="9"/>
        <end position="202"/>
    </location>
</feature>
<dbReference type="FunFam" id="3.40.50.720:FF:000185">
    <property type="entry name" value="peroxisomal multifunctional enzyme type 2"/>
    <property type="match status" value="1"/>
</dbReference>
<dbReference type="Gene3D" id="3.10.129.10">
    <property type="entry name" value="Hotdog Thioesterase"/>
    <property type="match status" value="1"/>
</dbReference>
<gene>
    <name evidence="12" type="ORF">QYM36_007056</name>
</gene>
<evidence type="ECO:0000256" key="3">
    <source>
        <dbReference type="ARBA" id="ARBA00006484"/>
    </source>
</evidence>
<evidence type="ECO:0000256" key="1">
    <source>
        <dbReference type="ARBA" id="ARBA00004275"/>
    </source>
</evidence>
<dbReference type="EMBL" id="JAVRJZ010000011">
    <property type="protein sequence ID" value="KAK2716782.1"/>
    <property type="molecule type" value="Genomic_DNA"/>
</dbReference>
<comment type="caution">
    <text evidence="12">The sequence shown here is derived from an EMBL/GenBank/DDBJ whole genome shotgun (WGS) entry which is preliminary data.</text>
</comment>
<dbReference type="InterPro" id="IPR054357">
    <property type="entry name" value="MFE-2_N"/>
</dbReference>
<evidence type="ECO:0000256" key="8">
    <source>
        <dbReference type="ARBA" id="ARBA00023235"/>
    </source>
</evidence>
<reference evidence="12" key="1">
    <citation type="submission" date="2023-07" db="EMBL/GenBank/DDBJ databases">
        <title>Chromosome-level genome assembly of Artemia franciscana.</title>
        <authorList>
            <person name="Jo E."/>
        </authorList>
    </citation>
    <scope>NUCLEOTIDE SEQUENCE</scope>
    <source>
        <tissue evidence="12">Whole body</tissue>
    </source>
</reference>
<dbReference type="CDD" id="cd05353">
    <property type="entry name" value="hydroxyacyl-CoA-like_DH_SDR_c-like"/>
    <property type="match status" value="1"/>
</dbReference>
<dbReference type="GO" id="GO:0005777">
    <property type="term" value="C:peroxisome"/>
    <property type="evidence" value="ECO:0007669"/>
    <property type="project" value="UniProtKB-SubCell"/>
</dbReference>
<keyword evidence="9" id="KW-0456">Lyase</keyword>
<keyword evidence="4" id="KW-0276">Fatty acid metabolism</keyword>
<evidence type="ECO:0000256" key="5">
    <source>
        <dbReference type="ARBA" id="ARBA00023002"/>
    </source>
</evidence>
<name>A0AA88I7J0_ARTSF</name>
<evidence type="ECO:0000256" key="7">
    <source>
        <dbReference type="ARBA" id="ARBA00023140"/>
    </source>
</evidence>
<dbReference type="GO" id="GO:0006631">
    <property type="term" value="P:fatty acid metabolic process"/>
    <property type="evidence" value="ECO:0007669"/>
    <property type="project" value="UniProtKB-KW"/>
</dbReference>
<dbReference type="InterPro" id="IPR002347">
    <property type="entry name" value="SDR_fam"/>
</dbReference>
<dbReference type="EMBL" id="JAVRJZ010000011">
    <property type="protein sequence ID" value="KAK2716783.1"/>
    <property type="molecule type" value="Genomic_DNA"/>
</dbReference>
<evidence type="ECO:0000313" key="12">
    <source>
        <dbReference type="EMBL" id="KAK2716782.1"/>
    </source>
</evidence>
<evidence type="ECO:0000256" key="6">
    <source>
        <dbReference type="ARBA" id="ARBA00023098"/>
    </source>
</evidence>
<keyword evidence="13" id="KW-1185">Reference proteome</keyword>
<comment type="similarity">
    <text evidence="3">Belongs to the short-chain dehydrogenases/reductases (SDR) family.</text>
</comment>
<dbReference type="SUPFAM" id="SSF54637">
    <property type="entry name" value="Thioesterase/thiol ester dehydrase-isomerase"/>
    <property type="match status" value="2"/>
</dbReference>
<keyword evidence="5" id="KW-0560">Oxidoreductase</keyword>
<evidence type="ECO:0000256" key="4">
    <source>
        <dbReference type="ARBA" id="ARBA00022832"/>
    </source>
</evidence>
<evidence type="ECO:0000256" key="2">
    <source>
        <dbReference type="ARBA" id="ARBA00005005"/>
    </source>
</evidence>
<protein>
    <recommendedName>
        <fullName evidence="10">Peroxisomal multifunctional enzyme type 2</fullName>
    </recommendedName>
</protein>
<dbReference type="PRINTS" id="PR00080">
    <property type="entry name" value="SDRFAMILY"/>
</dbReference>
<organism evidence="12 13">
    <name type="scientific">Artemia franciscana</name>
    <name type="common">Brine shrimp</name>
    <name type="synonym">Artemia sanfranciscana</name>
    <dbReference type="NCBI Taxonomy" id="6661"/>
    <lineage>
        <taxon>Eukaryota</taxon>
        <taxon>Metazoa</taxon>
        <taxon>Ecdysozoa</taxon>
        <taxon>Arthropoda</taxon>
        <taxon>Crustacea</taxon>
        <taxon>Branchiopoda</taxon>
        <taxon>Anostraca</taxon>
        <taxon>Artemiidae</taxon>
        <taxon>Artemia</taxon>
    </lineage>
</organism>
<dbReference type="InterPro" id="IPR002539">
    <property type="entry name" value="MaoC-like_dom"/>
</dbReference>
<accession>A0AA88I7J0</accession>
<dbReference type="Gene3D" id="3.40.50.720">
    <property type="entry name" value="NAD(P)-binding Rossmann-like Domain"/>
    <property type="match status" value="1"/>
</dbReference>
<evidence type="ECO:0000256" key="9">
    <source>
        <dbReference type="ARBA" id="ARBA00023239"/>
    </source>
</evidence>
<comment type="subcellular location">
    <subcellularLocation>
        <location evidence="1">Peroxisome</location>
    </subcellularLocation>
</comment>
<dbReference type="InterPro" id="IPR029069">
    <property type="entry name" value="HotDog_dom_sf"/>
</dbReference>
<dbReference type="GO" id="GO:0016853">
    <property type="term" value="F:isomerase activity"/>
    <property type="evidence" value="ECO:0007669"/>
    <property type="project" value="UniProtKB-KW"/>
</dbReference>
<dbReference type="Gene3D" id="3.30.1050.10">
    <property type="entry name" value="SCP2 sterol-binding domain"/>
    <property type="match status" value="1"/>
</dbReference>
<dbReference type="GO" id="GO:0016491">
    <property type="term" value="F:oxidoreductase activity"/>
    <property type="evidence" value="ECO:0007669"/>
    <property type="project" value="UniProtKB-KW"/>
</dbReference>
<dbReference type="PANTHER" id="PTHR45024">
    <property type="entry name" value="DEHYDROGENASES, SHORT CHAIN"/>
    <property type="match status" value="1"/>
</dbReference>
<dbReference type="Pfam" id="PF01575">
    <property type="entry name" value="MaoC_dehydratas"/>
    <property type="match status" value="1"/>
</dbReference>
<dbReference type="PANTHER" id="PTHR45024:SF2">
    <property type="entry name" value="SCP2 DOMAIN-CONTAINING PROTEIN"/>
    <property type="match status" value="1"/>
</dbReference>
<dbReference type="Pfam" id="PF22622">
    <property type="entry name" value="MFE-2_hydrat-2_N"/>
    <property type="match status" value="1"/>
</dbReference>
<dbReference type="PRINTS" id="PR00081">
    <property type="entry name" value="GDHRDH"/>
</dbReference>
<dbReference type="InterPro" id="IPR003033">
    <property type="entry name" value="SCP2_sterol-bd_dom"/>
</dbReference>
<dbReference type="SUPFAM" id="SSF51735">
    <property type="entry name" value="NAD(P)-binding Rossmann-fold domains"/>
    <property type="match status" value="1"/>
</dbReference>
<dbReference type="InterPro" id="IPR051687">
    <property type="entry name" value="Peroxisomal_Beta-Oxidation"/>
</dbReference>
<keyword evidence="7" id="KW-0576">Peroxisome</keyword>
<dbReference type="CDD" id="cd03448">
    <property type="entry name" value="HDE_HSD"/>
    <property type="match status" value="1"/>
</dbReference>
<evidence type="ECO:0000259" key="11">
    <source>
        <dbReference type="SMART" id="SM00822"/>
    </source>
</evidence>
<dbReference type="InterPro" id="IPR036527">
    <property type="entry name" value="SCP2_sterol-bd_dom_sf"/>
</dbReference>
<dbReference type="SMART" id="SM00822">
    <property type="entry name" value="PKS_KR"/>
    <property type="match status" value="1"/>
</dbReference>
<evidence type="ECO:0000256" key="10">
    <source>
        <dbReference type="ARBA" id="ARBA00073497"/>
    </source>
</evidence>
<sequence>MVELRFDGQVAVITGAGGGLGKEYALLFASRGAAVVVNDLGGSFKGEGSDKRAADLVVDEIIKAGGKAVANYDSVEDGEKIIKTAIDHFGRVDILVNNAGILRDRSFLKTEELDWDLVQKVHVKGAYKTTRAAWEYMRKQNYGRIIMTSSGSGIYGNFGQANYSAAKLALVGLSNTLAQEGKSKNIHCNTIVPIAGSRMTQGILPPDLMDNARPDLVAPVVAWLCHESCPENGAIIEAAAGWVGRYRWERTRGVTLRKRTDEGLSPEKVRDSWDEISDFRGSLHPESNQEAAGLIGEIVQNLIENTTPATPKSINPDDPVATALNWDPEGVEYEYTTKDVILYALAIGASIEDSNALDVLYEGGENFAPLPTFGILAAQETLSSSGALTGSLPGIEFDLSKVLHGEQYLEVLKPLRGEAVLTSKLKITDLLDKKSGALIVCDVETRDESDELVMRNQFNIFVVGAGNFGGKRQSDKIVPTVEPPKRKPDAVVEYKTFSNQAALYRLCGDRNPLHIDPAFAAMGGFEKPILHGLCSYGISARSILKRYANSDPRKFKAMKARFAGPVVPGQTLVTEMWRDGNRVHFATKVAETGKYALTGGYLDLHNIEELVPAPSSIDLVSDIVFAEMQKRIGDNPQLATKANAVLQWNILKNGKVAKHWTLDMKSKPAAIYPNLPKNGLKPGATLSTDDEVTIEIATGKLNPQKAFMQGKLKVQGNIMLTQKLQSLLKAETAKL</sequence>
<dbReference type="InterPro" id="IPR057326">
    <property type="entry name" value="KR_dom"/>
</dbReference>
<proteinExistence type="inferred from homology"/>
<dbReference type="Pfam" id="PF02036">
    <property type="entry name" value="SCP2"/>
    <property type="match status" value="1"/>
</dbReference>
<evidence type="ECO:0000313" key="13">
    <source>
        <dbReference type="Proteomes" id="UP001187531"/>
    </source>
</evidence>
<dbReference type="GO" id="GO:0018812">
    <property type="term" value="F:3-hydroxyacyl-CoA dehydratase activity"/>
    <property type="evidence" value="ECO:0007669"/>
    <property type="project" value="UniProtKB-ARBA"/>
</dbReference>
<keyword evidence="8" id="KW-0413">Isomerase</keyword>
<dbReference type="InterPro" id="IPR020904">
    <property type="entry name" value="Sc_DH/Rdtase_CS"/>
</dbReference>
<dbReference type="Proteomes" id="UP001187531">
    <property type="component" value="Unassembled WGS sequence"/>
</dbReference>
<keyword evidence="6" id="KW-0443">Lipid metabolism</keyword>
<dbReference type="AlphaFoldDB" id="A0AA88I7J0"/>
<dbReference type="PROSITE" id="PS00061">
    <property type="entry name" value="ADH_SHORT"/>
    <property type="match status" value="1"/>
</dbReference>
<dbReference type="Pfam" id="PF00106">
    <property type="entry name" value="adh_short"/>
    <property type="match status" value="1"/>
</dbReference>
<dbReference type="FunFam" id="3.10.129.10:FF:000013">
    <property type="entry name" value="Peroxisomal multifunctional enzyme type 2"/>
    <property type="match status" value="1"/>
</dbReference>
<comment type="pathway">
    <text evidence="2">Lipid metabolism; fatty acid beta-oxidation.</text>
</comment>
<dbReference type="Gene3D" id="1.10.287.4290">
    <property type="match status" value="1"/>
</dbReference>
<dbReference type="SUPFAM" id="SSF55718">
    <property type="entry name" value="SCP-like"/>
    <property type="match status" value="1"/>
</dbReference>